<dbReference type="PaxDb" id="9986-ENSOCUP00000000866"/>
<evidence type="ECO:0000256" key="6">
    <source>
        <dbReference type="ARBA" id="ARBA00023242"/>
    </source>
</evidence>
<evidence type="ECO:0000256" key="10">
    <source>
        <dbReference type="SAM" id="MobiDB-lite"/>
    </source>
</evidence>
<dbReference type="GO" id="GO:0071039">
    <property type="term" value="P:nuclear polyadenylation-dependent CUT catabolic process"/>
    <property type="evidence" value="ECO:0007669"/>
    <property type="project" value="TreeGrafter"/>
</dbReference>
<dbReference type="GeneTree" id="ENSGT00950000183041"/>
<keyword evidence="5" id="KW-0862">Zinc</keyword>
<dbReference type="AlphaFoldDB" id="A0A5F9CL37"/>
<dbReference type="FunFam" id="4.10.60.10:FF:000020">
    <property type="entry name" value="Zinc finger CCHC domain-containing protein 7"/>
    <property type="match status" value="1"/>
</dbReference>
<feature type="compositionally biased region" description="Basic residues" evidence="10">
    <location>
        <begin position="394"/>
        <end position="404"/>
    </location>
</feature>
<evidence type="ECO:0000256" key="4">
    <source>
        <dbReference type="ARBA" id="ARBA00022771"/>
    </source>
</evidence>
<keyword evidence="13" id="KW-1185">Reference proteome</keyword>
<dbReference type="EMBL" id="AAGW02033554">
    <property type="status" value="NOT_ANNOTATED_CDS"/>
    <property type="molecule type" value="Genomic_DNA"/>
</dbReference>
<evidence type="ECO:0000256" key="5">
    <source>
        <dbReference type="ARBA" id="ARBA00022833"/>
    </source>
</evidence>
<dbReference type="GO" id="GO:0071035">
    <property type="term" value="P:nuclear polyadenylation-dependent rRNA catabolic process"/>
    <property type="evidence" value="ECO:0007669"/>
    <property type="project" value="TreeGrafter"/>
</dbReference>
<dbReference type="Bgee" id="ENSOCUG00000001002">
    <property type="expression patterns" value="Expressed in autopod skin and 15 other cell types or tissues"/>
</dbReference>
<reference evidence="12" key="2">
    <citation type="submission" date="2025-08" db="UniProtKB">
        <authorList>
            <consortium name="Ensembl"/>
        </authorList>
    </citation>
    <scope>IDENTIFICATION</scope>
    <source>
        <strain evidence="12">Thorbecke</strain>
    </source>
</reference>
<keyword evidence="4 9" id="KW-0863">Zinc-finger</keyword>
<evidence type="ECO:0000256" key="3">
    <source>
        <dbReference type="ARBA" id="ARBA00022737"/>
    </source>
</evidence>
<evidence type="ECO:0000256" key="7">
    <source>
        <dbReference type="ARBA" id="ARBA00041190"/>
    </source>
</evidence>
<name>A0A5F9CL37_RABIT</name>
<dbReference type="EMBL" id="AAGW02033551">
    <property type="status" value="NOT_ANNOTATED_CDS"/>
    <property type="molecule type" value="Genomic_DNA"/>
</dbReference>
<feature type="compositionally biased region" description="Basic and acidic residues" evidence="10">
    <location>
        <begin position="473"/>
        <end position="496"/>
    </location>
</feature>
<dbReference type="GO" id="GO:0003723">
    <property type="term" value="F:RNA binding"/>
    <property type="evidence" value="ECO:0007669"/>
    <property type="project" value="TreeGrafter"/>
</dbReference>
<dbReference type="EMBL" id="AAGW02033555">
    <property type="status" value="NOT_ANNOTATED_CDS"/>
    <property type="molecule type" value="Genomic_DNA"/>
</dbReference>
<dbReference type="Gene3D" id="4.10.60.10">
    <property type="entry name" value="Zinc finger, CCHC-type"/>
    <property type="match status" value="1"/>
</dbReference>
<feature type="domain" description="CCHC-type" evidence="11">
    <location>
        <begin position="319"/>
        <end position="334"/>
    </location>
</feature>
<dbReference type="GO" id="GO:0008270">
    <property type="term" value="F:zinc ion binding"/>
    <property type="evidence" value="ECO:0007669"/>
    <property type="project" value="UniProtKB-KW"/>
</dbReference>
<reference evidence="12 13" key="1">
    <citation type="journal article" date="2011" name="Nature">
        <title>A high-resolution map of human evolutionary constraint using 29 mammals.</title>
        <authorList>
            <person name="Lindblad-Toh K."/>
            <person name="Garber M."/>
            <person name="Zuk O."/>
            <person name="Lin M.F."/>
            <person name="Parker B.J."/>
            <person name="Washietl S."/>
            <person name="Kheradpour P."/>
            <person name="Ernst J."/>
            <person name="Jordan G."/>
            <person name="Mauceli E."/>
            <person name="Ward L.D."/>
            <person name="Lowe C.B."/>
            <person name="Holloway A.K."/>
            <person name="Clamp M."/>
            <person name="Gnerre S."/>
            <person name="Alfoldi J."/>
            <person name="Beal K."/>
            <person name="Chang J."/>
            <person name="Clawson H."/>
            <person name="Cuff J."/>
            <person name="Di Palma F."/>
            <person name="Fitzgerald S."/>
            <person name="Flicek P."/>
            <person name="Guttman M."/>
            <person name="Hubisz M.J."/>
            <person name="Jaffe D.B."/>
            <person name="Jungreis I."/>
            <person name="Kent W.J."/>
            <person name="Kostka D."/>
            <person name="Lara M."/>
            <person name="Martins A.L."/>
            <person name="Massingham T."/>
            <person name="Moltke I."/>
            <person name="Raney B.J."/>
            <person name="Rasmussen M.D."/>
            <person name="Robinson J."/>
            <person name="Stark A."/>
            <person name="Vilella A.J."/>
            <person name="Wen J."/>
            <person name="Xie X."/>
            <person name="Zody M.C."/>
            <person name="Baldwin J."/>
            <person name="Bloom T."/>
            <person name="Chin C.W."/>
            <person name="Heiman D."/>
            <person name="Nicol R."/>
            <person name="Nusbaum C."/>
            <person name="Young S."/>
            <person name="Wilkinson J."/>
            <person name="Worley K.C."/>
            <person name="Kovar C.L."/>
            <person name="Muzny D.M."/>
            <person name="Gibbs R.A."/>
            <person name="Cree A."/>
            <person name="Dihn H.H."/>
            <person name="Fowler G."/>
            <person name="Jhangiani S."/>
            <person name="Joshi V."/>
            <person name="Lee S."/>
            <person name="Lewis L.R."/>
            <person name="Nazareth L.V."/>
            <person name="Okwuonu G."/>
            <person name="Santibanez J."/>
            <person name="Warren W.C."/>
            <person name="Mardis E.R."/>
            <person name="Weinstock G.M."/>
            <person name="Wilson R.K."/>
            <person name="Delehaunty K."/>
            <person name="Dooling D."/>
            <person name="Fronik C."/>
            <person name="Fulton L."/>
            <person name="Fulton B."/>
            <person name="Graves T."/>
            <person name="Minx P."/>
            <person name="Sodergren E."/>
            <person name="Birney E."/>
            <person name="Margulies E.H."/>
            <person name="Herrero J."/>
            <person name="Green E.D."/>
            <person name="Haussler D."/>
            <person name="Siepel A."/>
            <person name="Goldman N."/>
            <person name="Pollard K.S."/>
            <person name="Pedersen J.S."/>
            <person name="Lander E.S."/>
            <person name="Kellis M."/>
        </authorList>
    </citation>
    <scope>NUCLEOTIDE SEQUENCE [LARGE SCALE GENOMIC DNA]</scope>
    <source>
        <strain evidence="12 13">Thorbecke inbred</strain>
    </source>
</reference>
<evidence type="ECO:0000256" key="8">
    <source>
        <dbReference type="ARBA" id="ARBA00043023"/>
    </source>
</evidence>
<gene>
    <name evidence="12" type="primary">ZCCHC7</name>
</gene>
<keyword evidence="2" id="KW-0479">Metal-binding</keyword>
<keyword evidence="3" id="KW-0677">Repeat</keyword>
<dbReference type="InterPro" id="IPR051644">
    <property type="entry name" value="TRAMP_AT-DNA-binding"/>
</dbReference>
<evidence type="ECO:0000256" key="1">
    <source>
        <dbReference type="ARBA" id="ARBA00004604"/>
    </source>
</evidence>
<evidence type="ECO:0000259" key="11">
    <source>
        <dbReference type="PROSITE" id="PS50158"/>
    </source>
</evidence>
<evidence type="ECO:0000256" key="9">
    <source>
        <dbReference type="PROSITE-ProRule" id="PRU00047"/>
    </source>
</evidence>
<accession>A0A5F9CL37</accession>
<feature type="compositionally biased region" description="Basic residues" evidence="10">
    <location>
        <begin position="456"/>
        <end position="472"/>
    </location>
</feature>
<dbReference type="GO" id="GO:0071036">
    <property type="term" value="P:nuclear polyadenylation-dependent snoRNA catabolic process"/>
    <property type="evidence" value="ECO:0007669"/>
    <property type="project" value="TreeGrafter"/>
</dbReference>
<dbReference type="EMBL" id="AAGW02033553">
    <property type="status" value="NOT_ANNOTATED_CDS"/>
    <property type="molecule type" value="Genomic_DNA"/>
</dbReference>
<evidence type="ECO:0000313" key="13">
    <source>
        <dbReference type="Proteomes" id="UP000001811"/>
    </source>
</evidence>
<evidence type="ECO:0000256" key="2">
    <source>
        <dbReference type="ARBA" id="ARBA00022723"/>
    </source>
</evidence>
<dbReference type="GO" id="GO:0071031">
    <property type="term" value="P:nuclear mRNA surveillance of mRNA 3'-end processing"/>
    <property type="evidence" value="ECO:0007669"/>
    <property type="project" value="TreeGrafter"/>
</dbReference>
<dbReference type="GO" id="GO:0031499">
    <property type="term" value="C:TRAMP complex"/>
    <property type="evidence" value="ECO:0007669"/>
    <property type="project" value="TreeGrafter"/>
</dbReference>
<dbReference type="EMBL" id="AAGW02033552">
    <property type="status" value="NOT_ANNOTATED_CDS"/>
    <property type="molecule type" value="Genomic_DNA"/>
</dbReference>
<dbReference type="GO" id="GO:0071038">
    <property type="term" value="P:TRAMP-dependent tRNA surveillance pathway"/>
    <property type="evidence" value="ECO:0007669"/>
    <property type="project" value="TreeGrafter"/>
</dbReference>
<reference evidence="12" key="3">
    <citation type="submission" date="2025-09" db="UniProtKB">
        <authorList>
            <consortium name="Ensembl"/>
        </authorList>
    </citation>
    <scope>IDENTIFICATION</scope>
    <source>
        <strain evidence="12">Thorbecke</strain>
    </source>
</reference>
<keyword evidence="6" id="KW-0539">Nucleus</keyword>
<sequence>MSEIIASKLLFMMFGGYESIEAYEDDLYREESSSELSVDSEVEFQLYSQVHYARDLGNAIREEEHEEKNSEDCESLSSKPNQKNLIVLSDSEVIQLSDGSEVITLSDEDSIYRCERKNVRVQAQGKIRSSPSSLPSKELAGKKCRRNIEKPKPEERSNVIQEVMVIEVSSSEDEESIVSESDNVESWMLLGCEVDDKDDDILLNLVGCEDSVTEGEDGVNWFISDKDIEKVRPCCLCSERGHLQYACPARFCLDCSLPMSSTHRCLQRSSWKKRCDRCDMLGHYADACPEIWRQYHLTIKPGPPKKPKTPSGQSARVYCYNCAQKGHYGHECTERRMFNQTFPTSPFIFYYDDKYEIREREQRIKRKVKELQKNGDFPRPFKRPHMEASDSRLHHDKKKSHAMWKNKWPREGKETQREMMNRNREREKPRKGDRYREVDEDFPRGPKIHSSAGSFKTHKSHKSFHRSSHFRKPREDKLSKEGRRGKQKEKERHVEDEGNDNLFLIKQRKKKSKL</sequence>
<organism evidence="12 13">
    <name type="scientific">Oryctolagus cuniculus</name>
    <name type="common">Rabbit</name>
    <dbReference type="NCBI Taxonomy" id="9986"/>
    <lineage>
        <taxon>Eukaryota</taxon>
        <taxon>Metazoa</taxon>
        <taxon>Chordata</taxon>
        <taxon>Craniata</taxon>
        <taxon>Vertebrata</taxon>
        <taxon>Euteleostomi</taxon>
        <taxon>Mammalia</taxon>
        <taxon>Eutheria</taxon>
        <taxon>Euarchontoglires</taxon>
        <taxon>Glires</taxon>
        <taxon>Lagomorpha</taxon>
        <taxon>Leporidae</taxon>
        <taxon>Oryctolagus</taxon>
    </lineage>
</organism>
<dbReference type="InterPro" id="IPR001878">
    <property type="entry name" value="Znf_CCHC"/>
</dbReference>
<dbReference type="SMART" id="SM00343">
    <property type="entry name" value="ZnF_C2HC"/>
    <property type="match status" value="3"/>
</dbReference>
<proteinExistence type="predicted"/>
<dbReference type="GO" id="GO:0071037">
    <property type="term" value="P:nuclear polyadenylation-dependent snRNA catabolic process"/>
    <property type="evidence" value="ECO:0007669"/>
    <property type="project" value="TreeGrafter"/>
</dbReference>
<feature type="compositionally biased region" description="Basic and acidic residues" evidence="10">
    <location>
        <begin position="408"/>
        <end position="444"/>
    </location>
</feature>
<protein>
    <recommendedName>
        <fullName evidence="7">Zinc finger CCHC domain-containing protein 7</fullName>
    </recommendedName>
    <alternativeName>
        <fullName evidence="8">TRAMP-like complex RNA-binding factor ZCCHC7</fullName>
    </alternativeName>
</protein>
<dbReference type="Proteomes" id="UP000001811">
    <property type="component" value="Chromosome 1"/>
</dbReference>
<feature type="region of interest" description="Disordered" evidence="10">
    <location>
        <begin position="373"/>
        <end position="514"/>
    </location>
</feature>
<evidence type="ECO:0000313" key="12">
    <source>
        <dbReference type="Ensembl" id="ENSOCUP00000034407.1"/>
    </source>
</evidence>
<comment type="subcellular location">
    <subcellularLocation>
        <location evidence="1">Nucleus</location>
        <location evidence="1">Nucleolus</location>
    </subcellularLocation>
</comment>
<dbReference type="Ensembl" id="ENSOCUT00000052064.1">
    <property type="protein sequence ID" value="ENSOCUP00000034407.1"/>
    <property type="gene ID" value="ENSOCUG00000001002.4"/>
</dbReference>
<dbReference type="EMBL" id="AAGW02033556">
    <property type="status" value="NOT_ANNOTATED_CDS"/>
    <property type="molecule type" value="Genomic_DNA"/>
</dbReference>
<dbReference type="PANTHER" id="PTHR46543:SF1">
    <property type="entry name" value="ZINC FINGER CCHC DOMAIN-CONTAINING PROTEIN 7"/>
    <property type="match status" value="1"/>
</dbReference>
<dbReference type="PROSITE" id="PS50158">
    <property type="entry name" value="ZF_CCHC"/>
    <property type="match status" value="1"/>
</dbReference>
<feature type="compositionally biased region" description="Basic and acidic residues" evidence="10">
    <location>
        <begin position="384"/>
        <end position="393"/>
    </location>
</feature>
<dbReference type="PANTHER" id="PTHR46543">
    <property type="entry name" value="ZINC FINGER CCHC DOMAIN-CONTAINING PROTEIN 7"/>
    <property type="match status" value="1"/>
</dbReference>
<dbReference type="GO" id="GO:0005730">
    <property type="term" value="C:nucleolus"/>
    <property type="evidence" value="ECO:0007669"/>
    <property type="project" value="UniProtKB-SubCell"/>
</dbReference>